<feature type="non-terminal residue" evidence="2">
    <location>
        <position position="1"/>
    </location>
</feature>
<gene>
    <name evidence="2" type="ORF">LDC_1984</name>
</gene>
<sequence length="229" mass="24593">REAVAAMVTELLPREEGGEGAEGKPEEEGKKGSMIDWSTETHAKGGLVAYFQLGGSFPIGGGVNDEYVESGIRVGTHIGWQLKLGDRHGLTPEIALLYSEWNFKEGTLVSGPYGPVEIEGDASMLNLLGGLRYTICLGPIEPFLAAHFGLGYVAEVIKDKNNPGNKFDDDRTGFAFNVELGGHFMFLRYLGGGLVFDIAKGFVDKMDGGEEYDALGFSVALSIKGKLPL</sequence>
<feature type="region of interest" description="Disordered" evidence="1">
    <location>
        <begin position="12"/>
        <end position="32"/>
    </location>
</feature>
<organism evidence="2">
    <name type="scientific">sediment metagenome</name>
    <dbReference type="NCBI Taxonomy" id="749907"/>
    <lineage>
        <taxon>unclassified sequences</taxon>
        <taxon>metagenomes</taxon>
        <taxon>ecological metagenomes</taxon>
    </lineage>
</organism>
<proteinExistence type="predicted"/>
<dbReference type="EMBL" id="ADZX01000595">
    <property type="protein sequence ID" value="EFK95995.1"/>
    <property type="molecule type" value="Genomic_DNA"/>
</dbReference>
<reference evidence="2" key="1">
    <citation type="submission" date="2010-07" db="EMBL/GenBank/DDBJ databases">
        <authorList>
            <consortium name="CONSOLIDER consortium CSD2007-00005"/>
            <person name="Guazzaroni M.-E."/>
            <person name="Richter M."/>
            <person name="Garcia-Salamanca A."/>
            <person name="Yarza P."/>
            <person name="Ferrer M."/>
        </authorList>
    </citation>
    <scope>NUCLEOTIDE SEQUENCE</scope>
</reference>
<reference evidence="2" key="2">
    <citation type="journal article" date="2011" name="Microb. Ecol.">
        <title>Taxonomic and Functional Metagenomic Profiling of the Microbial Community in the Anoxic Sediment of a Sub-saline Shallow Lake (Laguna de Carrizo, Central Spain).</title>
        <authorList>
            <person name="Ferrer M."/>
            <person name="Guazzaroni M.E."/>
            <person name="Richter M."/>
            <person name="Garcia-Salamanca A."/>
            <person name="Yarza P."/>
            <person name="Suarez-Suarez A."/>
            <person name="Solano J."/>
            <person name="Alcaide M."/>
            <person name="van Dillewijn P."/>
            <person name="Molina-Henares M.A."/>
            <person name="Lopez-Cortes N."/>
            <person name="Al-Ramahi Y."/>
            <person name="Guerrero C."/>
            <person name="Acosta A."/>
            <person name="de Eugenio L.I."/>
            <person name="Martinez V."/>
            <person name="Marques S."/>
            <person name="Rojo F."/>
            <person name="Santero E."/>
            <person name="Genilloud O."/>
            <person name="Perez-Perez J."/>
            <person name="Rossello-Mora R."/>
            <person name="Ramos J.L."/>
        </authorList>
    </citation>
    <scope>NUCLEOTIDE SEQUENCE</scope>
</reference>
<accession>D9PKB9</accession>
<evidence type="ECO:0000256" key="1">
    <source>
        <dbReference type="SAM" id="MobiDB-lite"/>
    </source>
</evidence>
<protein>
    <recommendedName>
        <fullName evidence="3">Outer membrane protein beta-barrel domain-containing protein</fullName>
    </recommendedName>
</protein>
<evidence type="ECO:0000313" key="2">
    <source>
        <dbReference type="EMBL" id="EFK95995.1"/>
    </source>
</evidence>
<evidence type="ECO:0008006" key="3">
    <source>
        <dbReference type="Google" id="ProtNLM"/>
    </source>
</evidence>
<name>D9PKB9_9ZZZZ</name>
<comment type="caution">
    <text evidence="2">The sequence shown here is derived from an EMBL/GenBank/DDBJ whole genome shotgun (WGS) entry which is preliminary data.</text>
</comment>
<dbReference type="AlphaFoldDB" id="D9PKB9"/>